<reference evidence="2 3" key="1">
    <citation type="submission" date="2023-01" db="EMBL/GenBank/DDBJ databases">
        <authorList>
            <person name="Dale J."/>
        </authorList>
    </citation>
    <scope>NUCLEOTIDE SEQUENCE [LARGE SCALE GENOMIC DNA]</scope>
    <source>
        <strain evidence="2 3">2022EL-01098</strain>
    </source>
</reference>
<proteinExistence type="predicted"/>
<sequence>MTSDDNQNNASGKGVDDSVKSGQSQQNTISILKPGSNNDLIDQLRGGPLDKTSVDYEYHSPDPTETAQRLALISYLIAGEEKMVPFKPVNLLQIMSSHKMETDDVALIAGTDSVVVESWFKDGVASETALHNIACAVGVSTEWIRGFVSGEDETLKANSEGLTKELQNLPPEEISVLAKSFSLRLKDISELDNKQQGQALSTVNNNAVFNSDTEELLAVYRLLPETERRNLYRVVCLRHKELARLYEKYINNKQLI</sequence>
<organism evidence="2 3">
    <name type="scientific">Klebsiella pasteurii</name>
    <dbReference type="NCBI Taxonomy" id="2587529"/>
    <lineage>
        <taxon>Bacteria</taxon>
        <taxon>Pseudomonadati</taxon>
        <taxon>Pseudomonadota</taxon>
        <taxon>Gammaproteobacteria</taxon>
        <taxon>Enterobacterales</taxon>
        <taxon>Enterobacteriaceae</taxon>
        <taxon>Klebsiella/Raoultella group</taxon>
        <taxon>Klebsiella</taxon>
    </lineage>
</organism>
<accession>A0ABT5CTN1</accession>
<protein>
    <recommendedName>
        <fullName evidence="4">DNA-binding protein</fullName>
    </recommendedName>
</protein>
<feature type="region of interest" description="Disordered" evidence="1">
    <location>
        <begin position="1"/>
        <end position="46"/>
    </location>
</feature>
<keyword evidence="3" id="KW-1185">Reference proteome</keyword>
<gene>
    <name evidence="2" type="ORF">PIK62_20300</name>
</gene>
<evidence type="ECO:0000313" key="2">
    <source>
        <dbReference type="EMBL" id="MDC0694930.1"/>
    </source>
</evidence>
<evidence type="ECO:0000256" key="1">
    <source>
        <dbReference type="SAM" id="MobiDB-lite"/>
    </source>
</evidence>
<dbReference type="Proteomes" id="UP001221816">
    <property type="component" value="Unassembled WGS sequence"/>
</dbReference>
<evidence type="ECO:0000313" key="3">
    <source>
        <dbReference type="Proteomes" id="UP001221816"/>
    </source>
</evidence>
<feature type="compositionally biased region" description="Polar residues" evidence="1">
    <location>
        <begin position="20"/>
        <end position="40"/>
    </location>
</feature>
<dbReference type="RefSeq" id="WP_224224977.1">
    <property type="nucleotide sequence ID" value="NZ_JAQNDI010000013.1"/>
</dbReference>
<feature type="compositionally biased region" description="Polar residues" evidence="1">
    <location>
        <begin position="1"/>
        <end position="11"/>
    </location>
</feature>
<evidence type="ECO:0008006" key="4">
    <source>
        <dbReference type="Google" id="ProtNLM"/>
    </source>
</evidence>
<name>A0ABT5CTN1_9ENTR</name>
<dbReference type="EMBL" id="JAQNDI010000013">
    <property type="protein sequence ID" value="MDC0694930.1"/>
    <property type="molecule type" value="Genomic_DNA"/>
</dbReference>
<comment type="caution">
    <text evidence="2">The sequence shown here is derived from an EMBL/GenBank/DDBJ whole genome shotgun (WGS) entry which is preliminary data.</text>
</comment>